<dbReference type="Pfam" id="PF13704">
    <property type="entry name" value="Glyco_tranf_2_4"/>
    <property type="match status" value="1"/>
</dbReference>
<reference evidence="1 2" key="1">
    <citation type="submission" date="2015-05" db="EMBL/GenBank/DDBJ databases">
        <title>Distinctive expansion of gene families associated with plant cell wall degradation and secondary metabolism in the genomes of grapevine trunk pathogens.</title>
        <authorList>
            <person name="Lawrence D.P."/>
            <person name="Travadon R."/>
            <person name="Rolshausen P.E."/>
            <person name="Baumgartner K."/>
        </authorList>
    </citation>
    <scope>NUCLEOTIDE SEQUENCE [LARGE SCALE GENOMIC DNA]</scope>
    <source>
        <strain evidence="1">DA912</strain>
    </source>
</reference>
<dbReference type="Proteomes" id="UP000034680">
    <property type="component" value="Unassembled WGS sequence"/>
</dbReference>
<comment type="caution">
    <text evidence="1">The sequence shown here is derived from an EMBL/GenBank/DDBJ whole genome shotgun (WGS) entry which is preliminary data.</text>
</comment>
<dbReference type="InterPro" id="IPR029044">
    <property type="entry name" value="Nucleotide-diphossugar_trans"/>
</dbReference>
<dbReference type="STRING" id="1214573.A0A0G2FFI9"/>
<evidence type="ECO:0000313" key="1">
    <source>
        <dbReference type="EMBL" id="KKY32899.1"/>
    </source>
</evidence>
<sequence length="166" mass="18791">MGIRRFWVMDDASDPPLSTFQNDYGIPPEAIDFVYHEKSTDIPQGAQLDLDSECALVHGVNHTWMLFIDADEFLDTPGGETVEEILREFEETRPEVGAIGVNWQMHSSNHQIMRVESSRQTYLECISDGDDNMGESGNKHVKSFVRTDAYASPRKFPSLSDQYALT</sequence>
<proteinExistence type="predicted"/>
<dbReference type="OrthoDB" id="2526284at2759"/>
<keyword evidence="2" id="KW-1185">Reference proteome</keyword>
<dbReference type="EMBL" id="LCUC01000271">
    <property type="protein sequence ID" value="KKY32899.1"/>
    <property type="molecule type" value="Genomic_DNA"/>
</dbReference>
<dbReference type="SUPFAM" id="SSF53448">
    <property type="entry name" value="Nucleotide-diphospho-sugar transferases"/>
    <property type="match status" value="1"/>
</dbReference>
<evidence type="ECO:0000313" key="2">
    <source>
        <dbReference type="Proteomes" id="UP000034680"/>
    </source>
</evidence>
<reference evidence="1 2" key="2">
    <citation type="submission" date="2015-05" db="EMBL/GenBank/DDBJ databases">
        <authorList>
            <person name="Morales-Cruz A."/>
            <person name="Amrine K.C."/>
            <person name="Cantu D."/>
        </authorList>
    </citation>
    <scope>NUCLEOTIDE SEQUENCE [LARGE SCALE GENOMIC DNA]</scope>
    <source>
        <strain evidence="1">DA912</strain>
    </source>
</reference>
<name>A0A0G2FFI9_9PEZI</name>
<gene>
    <name evidence="1" type="ORF">UCDDA912_g07127</name>
</gene>
<organism evidence="1 2">
    <name type="scientific">Diaporthe ampelina</name>
    <dbReference type="NCBI Taxonomy" id="1214573"/>
    <lineage>
        <taxon>Eukaryota</taxon>
        <taxon>Fungi</taxon>
        <taxon>Dikarya</taxon>
        <taxon>Ascomycota</taxon>
        <taxon>Pezizomycotina</taxon>
        <taxon>Sordariomycetes</taxon>
        <taxon>Sordariomycetidae</taxon>
        <taxon>Diaporthales</taxon>
        <taxon>Diaporthaceae</taxon>
        <taxon>Diaporthe</taxon>
    </lineage>
</organism>
<accession>A0A0G2FFI9</accession>
<dbReference type="AlphaFoldDB" id="A0A0G2FFI9"/>
<protein>
    <submittedName>
        <fullName evidence="1">Putative upf0392 protein</fullName>
    </submittedName>
</protein>